<accession>A0ABV6L4M8</accession>
<dbReference type="EC" id="3.4.21.-" evidence="5"/>
<protein>
    <submittedName>
        <fullName evidence="5">S1C family serine protease</fullName>
        <ecNumber evidence="5">3.4.21.-</ecNumber>
    </submittedName>
</protein>
<dbReference type="InterPro" id="IPR009003">
    <property type="entry name" value="Peptidase_S1_PA"/>
</dbReference>
<dbReference type="GO" id="GO:0008233">
    <property type="term" value="F:peptidase activity"/>
    <property type="evidence" value="ECO:0007669"/>
    <property type="project" value="UniProtKB-KW"/>
</dbReference>
<dbReference type="InterPro" id="IPR051201">
    <property type="entry name" value="Chloro_Bact_Ser_Proteases"/>
</dbReference>
<organism evidence="5 6">
    <name type="scientific">Mucilaginibacter angelicae</name>
    <dbReference type="NCBI Taxonomy" id="869718"/>
    <lineage>
        <taxon>Bacteria</taxon>
        <taxon>Pseudomonadati</taxon>
        <taxon>Bacteroidota</taxon>
        <taxon>Sphingobacteriia</taxon>
        <taxon>Sphingobacteriales</taxon>
        <taxon>Sphingobacteriaceae</taxon>
        <taxon>Mucilaginibacter</taxon>
    </lineage>
</organism>
<reference evidence="5 6" key="1">
    <citation type="submission" date="2024-09" db="EMBL/GenBank/DDBJ databases">
        <authorList>
            <person name="Sun Q."/>
            <person name="Mori K."/>
        </authorList>
    </citation>
    <scope>NUCLEOTIDE SEQUENCE [LARGE SCALE GENOMIC DNA]</scope>
    <source>
        <strain evidence="5 6">NCAIM B.02415</strain>
    </source>
</reference>
<dbReference type="Proteomes" id="UP001589828">
    <property type="component" value="Unassembled WGS sequence"/>
</dbReference>
<evidence type="ECO:0000256" key="1">
    <source>
        <dbReference type="ARBA" id="ARBA00010541"/>
    </source>
</evidence>
<feature type="transmembrane region" description="Helical" evidence="4">
    <location>
        <begin position="97"/>
        <end position="116"/>
    </location>
</feature>
<comment type="caution">
    <text evidence="5">The sequence shown here is derived from an EMBL/GenBank/DDBJ whole genome shotgun (WGS) entry which is preliminary data.</text>
</comment>
<keyword evidence="4" id="KW-0812">Transmembrane</keyword>
<dbReference type="EMBL" id="JBHLTS010000020">
    <property type="protein sequence ID" value="MFC0514408.1"/>
    <property type="molecule type" value="Genomic_DNA"/>
</dbReference>
<evidence type="ECO:0000256" key="3">
    <source>
        <dbReference type="ARBA" id="ARBA00022801"/>
    </source>
</evidence>
<name>A0ABV6L4M8_9SPHI</name>
<keyword evidence="6" id="KW-1185">Reference proteome</keyword>
<dbReference type="InterPro" id="IPR043504">
    <property type="entry name" value="Peptidase_S1_PA_chymotrypsin"/>
</dbReference>
<gene>
    <name evidence="5" type="ORF">ACFFGT_09360</name>
</gene>
<dbReference type="RefSeq" id="WP_377022257.1">
    <property type="nucleotide sequence ID" value="NZ_JBHLTS010000020.1"/>
</dbReference>
<sequence>MSDNQMTEFIERYFDGSMTAEERVQFDLLRKNDAAVESKVTEHLQFIGLLKQYGERLELENRLNAIHAEIDVHALKEEVMIHPVWIVRMWRNHHSKISVAASVMIFAVLSILIVTGKLNNDKSKYQELIGKINIIDNKVKIIGAGAHTPSKPKAVTPPANFRGTGFALTSNGYLATDYHVIKNADSVYVQNAAGESFHAKVIYIEPKYDLAILQINDPAFKNLGPIPYNLKRSESDLGEGVYTLGYPADNMVYGGGYLASAANYSGDTTEYQISVPVNPGNSGGPLLDEKGNVIGVITARQTQVAGAYFAKKSTYLLKAIENIPTDSLSKTLNLNTKNKLAGLSRTQQSNKLKNYVFMVKVYNQ</sequence>
<keyword evidence="3 5" id="KW-0378">Hydrolase</keyword>
<proteinExistence type="inferred from homology"/>
<dbReference type="PANTHER" id="PTHR43343">
    <property type="entry name" value="PEPTIDASE S12"/>
    <property type="match status" value="1"/>
</dbReference>
<comment type="similarity">
    <text evidence="1">Belongs to the peptidase S1C family.</text>
</comment>
<dbReference type="GO" id="GO:0006508">
    <property type="term" value="P:proteolysis"/>
    <property type="evidence" value="ECO:0007669"/>
    <property type="project" value="UniProtKB-KW"/>
</dbReference>
<dbReference type="Pfam" id="PF13365">
    <property type="entry name" value="Trypsin_2"/>
    <property type="match status" value="1"/>
</dbReference>
<keyword evidence="4" id="KW-1133">Transmembrane helix</keyword>
<dbReference type="SUPFAM" id="SSF50494">
    <property type="entry name" value="Trypsin-like serine proteases"/>
    <property type="match status" value="1"/>
</dbReference>
<evidence type="ECO:0000256" key="2">
    <source>
        <dbReference type="ARBA" id="ARBA00022670"/>
    </source>
</evidence>
<evidence type="ECO:0000313" key="6">
    <source>
        <dbReference type="Proteomes" id="UP001589828"/>
    </source>
</evidence>
<dbReference type="PRINTS" id="PR00834">
    <property type="entry name" value="PROTEASES2C"/>
</dbReference>
<keyword evidence="4" id="KW-0472">Membrane</keyword>
<evidence type="ECO:0000313" key="5">
    <source>
        <dbReference type="EMBL" id="MFC0514408.1"/>
    </source>
</evidence>
<evidence type="ECO:0000256" key="4">
    <source>
        <dbReference type="SAM" id="Phobius"/>
    </source>
</evidence>
<keyword evidence="2 5" id="KW-0645">Protease</keyword>
<dbReference type="InterPro" id="IPR001940">
    <property type="entry name" value="Peptidase_S1C"/>
</dbReference>
<dbReference type="Gene3D" id="2.40.10.10">
    <property type="entry name" value="Trypsin-like serine proteases"/>
    <property type="match status" value="2"/>
</dbReference>
<dbReference type="PANTHER" id="PTHR43343:SF3">
    <property type="entry name" value="PROTEASE DO-LIKE 8, CHLOROPLASTIC"/>
    <property type="match status" value="1"/>
</dbReference>